<organism evidence="3 4">
    <name type="scientific">Armatimonas rosea</name>
    <dbReference type="NCBI Taxonomy" id="685828"/>
    <lineage>
        <taxon>Bacteria</taxon>
        <taxon>Bacillati</taxon>
        <taxon>Armatimonadota</taxon>
        <taxon>Armatimonadia</taxon>
        <taxon>Armatimonadales</taxon>
        <taxon>Armatimonadaceae</taxon>
        <taxon>Armatimonas</taxon>
    </lineage>
</organism>
<dbReference type="PROSITE" id="PS51257">
    <property type="entry name" value="PROKAR_LIPOPROTEIN"/>
    <property type="match status" value="1"/>
</dbReference>
<dbReference type="Proteomes" id="UP000520814">
    <property type="component" value="Unassembled WGS sequence"/>
</dbReference>
<evidence type="ECO:0008006" key="5">
    <source>
        <dbReference type="Google" id="ProtNLM"/>
    </source>
</evidence>
<protein>
    <recommendedName>
        <fullName evidence="5">Lipoprotein</fullName>
    </recommendedName>
</protein>
<keyword evidence="2" id="KW-0732">Signal</keyword>
<accession>A0A7W9SUS5</accession>
<evidence type="ECO:0000256" key="1">
    <source>
        <dbReference type="SAM" id="MobiDB-lite"/>
    </source>
</evidence>
<comment type="caution">
    <text evidence="3">The sequence shown here is derived from an EMBL/GenBank/DDBJ whole genome shotgun (WGS) entry which is preliminary data.</text>
</comment>
<dbReference type="EMBL" id="JACHGW010000005">
    <property type="protein sequence ID" value="MBB6053201.1"/>
    <property type="molecule type" value="Genomic_DNA"/>
</dbReference>
<evidence type="ECO:0000313" key="3">
    <source>
        <dbReference type="EMBL" id="MBB6053201.1"/>
    </source>
</evidence>
<dbReference type="AlphaFoldDB" id="A0A7W9SUS5"/>
<dbReference type="RefSeq" id="WP_184203257.1">
    <property type="nucleotide sequence ID" value="NZ_JACHGW010000005.1"/>
</dbReference>
<name>A0A7W9SUS5_ARMRO</name>
<gene>
    <name evidence="3" type="ORF">HNQ39_005033</name>
</gene>
<sequence length="166" mass="18148">MNRYRLLAGLACLMLSGCGGGVATEGFSPGTSRDVRYLFDSQGNWIALQAGNLLYDNQAKAIGWVAPESTETFRRDGSYLGSLTSDDRLLKLRLHPWNAIPVWTRNSNLLGRPEFVSPGTLWVAPVLPPFPPLNPDQLANLARPERRPAIALPADTQDAGLPPRPE</sequence>
<keyword evidence="4" id="KW-1185">Reference proteome</keyword>
<evidence type="ECO:0000313" key="4">
    <source>
        <dbReference type="Proteomes" id="UP000520814"/>
    </source>
</evidence>
<reference evidence="3 4" key="1">
    <citation type="submission" date="2020-08" db="EMBL/GenBank/DDBJ databases">
        <title>Genomic Encyclopedia of Type Strains, Phase IV (KMG-IV): sequencing the most valuable type-strain genomes for metagenomic binning, comparative biology and taxonomic classification.</title>
        <authorList>
            <person name="Goeker M."/>
        </authorList>
    </citation>
    <scope>NUCLEOTIDE SEQUENCE [LARGE SCALE GENOMIC DNA]</scope>
    <source>
        <strain evidence="3 4">DSM 23562</strain>
    </source>
</reference>
<feature type="chain" id="PRO_5031235276" description="Lipoprotein" evidence="2">
    <location>
        <begin position="24"/>
        <end position="166"/>
    </location>
</feature>
<proteinExistence type="predicted"/>
<feature type="region of interest" description="Disordered" evidence="1">
    <location>
        <begin position="141"/>
        <end position="166"/>
    </location>
</feature>
<feature type="signal peptide" evidence="2">
    <location>
        <begin position="1"/>
        <end position="23"/>
    </location>
</feature>
<evidence type="ECO:0000256" key="2">
    <source>
        <dbReference type="SAM" id="SignalP"/>
    </source>
</evidence>